<organism evidence="2 3">
    <name type="scientific">Hungatella hathewayi DSM 13479</name>
    <dbReference type="NCBI Taxonomy" id="566550"/>
    <lineage>
        <taxon>Bacteria</taxon>
        <taxon>Bacillati</taxon>
        <taxon>Bacillota</taxon>
        <taxon>Clostridia</taxon>
        <taxon>Lachnospirales</taxon>
        <taxon>Lachnospiraceae</taxon>
        <taxon>Hungatella</taxon>
    </lineage>
</organism>
<name>D3AM92_9FIRM</name>
<dbReference type="HOGENOM" id="CLU_2302006_0_0_9"/>
<dbReference type="InterPro" id="IPR025957">
    <property type="entry name" value="Cys_rich_KTR"/>
</dbReference>
<accession>D3AM92</accession>
<proteinExistence type="predicted"/>
<protein>
    <recommendedName>
        <fullName evidence="4">Conjugal transfer protein</fullName>
    </recommendedName>
</protein>
<dbReference type="EMBL" id="ACIO01000447">
    <property type="protein sequence ID" value="EFC97076.1"/>
    <property type="molecule type" value="Genomic_DNA"/>
</dbReference>
<feature type="region of interest" description="Disordered" evidence="1">
    <location>
        <begin position="1"/>
        <end position="36"/>
    </location>
</feature>
<evidence type="ECO:0000313" key="2">
    <source>
        <dbReference type="EMBL" id="EFC97076.1"/>
    </source>
</evidence>
<evidence type="ECO:0000313" key="3">
    <source>
        <dbReference type="Proteomes" id="UP000004968"/>
    </source>
</evidence>
<reference evidence="2 3" key="1">
    <citation type="submission" date="2010-01" db="EMBL/GenBank/DDBJ databases">
        <authorList>
            <person name="Weinstock G."/>
            <person name="Sodergren E."/>
            <person name="Clifton S."/>
            <person name="Fulton L."/>
            <person name="Fulton B."/>
            <person name="Courtney L."/>
            <person name="Fronick C."/>
            <person name="Harrison M."/>
            <person name="Strong C."/>
            <person name="Farmer C."/>
            <person name="Delahaunty K."/>
            <person name="Markovic C."/>
            <person name="Hall O."/>
            <person name="Minx P."/>
            <person name="Tomlinson C."/>
            <person name="Mitreva M."/>
            <person name="Nelson J."/>
            <person name="Hou S."/>
            <person name="Wollam A."/>
            <person name="Pepin K.H."/>
            <person name="Johnson M."/>
            <person name="Bhonagiri V."/>
            <person name="Nash W.E."/>
            <person name="Warren W."/>
            <person name="Chinwalla A."/>
            <person name="Mardis E.R."/>
            <person name="Wilson R.K."/>
        </authorList>
    </citation>
    <scope>NUCLEOTIDE SEQUENCE [LARGE SCALE GENOMIC DNA]</scope>
    <source>
        <strain evidence="2 3">DSM 13479</strain>
    </source>
</reference>
<gene>
    <name evidence="2" type="ORF">CLOSTHATH_04743</name>
</gene>
<dbReference type="Proteomes" id="UP000004968">
    <property type="component" value="Unassembled WGS sequence"/>
</dbReference>
<evidence type="ECO:0000256" key="1">
    <source>
        <dbReference type="SAM" id="MobiDB-lite"/>
    </source>
</evidence>
<sequence>MSNVSWNGKPRAVSRKRLRKTVSLPYGRKRRKPSTEEDNMKIEWILCPFCGSKTRLKIRDDTVLENFPLYCPKCKHETLITVRKLNLSIIQEPDAQTQSR</sequence>
<dbReference type="AlphaFoldDB" id="D3AM92"/>
<dbReference type="Pfam" id="PF14205">
    <property type="entry name" value="Cys_rich_KTR"/>
    <property type="match status" value="1"/>
</dbReference>
<comment type="caution">
    <text evidence="2">The sequence shown here is derived from an EMBL/GenBank/DDBJ whole genome shotgun (WGS) entry which is preliminary data.</text>
</comment>
<evidence type="ECO:0008006" key="4">
    <source>
        <dbReference type="Google" id="ProtNLM"/>
    </source>
</evidence>